<gene>
    <name evidence="2" type="ORF">NCTC11343_04844</name>
</gene>
<dbReference type="InterPro" id="IPR002656">
    <property type="entry name" value="Acyl_transf_3_dom"/>
</dbReference>
<reference evidence="2 3" key="1">
    <citation type="submission" date="2018-06" db="EMBL/GenBank/DDBJ databases">
        <authorList>
            <consortium name="Pathogen Informatics"/>
            <person name="Doyle S."/>
        </authorList>
    </citation>
    <scope>NUCLEOTIDE SEQUENCE [LARGE SCALE GENOMIC DNA]</scope>
    <source>
        <strain evidence="2 3">NCTC11343</strain>
    </source>
</reference>
<dbReference type="InterPro" id="IPR050879">
    <property type="entry name" value="Acyltransferase_3"/>
</dbReference>
<dbReference type="EMBL" id="UAUU01000011">
    <property type="protein sequence ID" value="SPZ92899.1"/>
    <property type="molecule type" value="Genomic_DNA"/>
</dbReference>
<evidence type="ECO:0000313" key="3">
    <source>
        <dbReference type="Proteomes" id="UP000251241"/>
    </source>
</evidence>
<accession>A0A2X2LI18</accession>
<evidence type="ECO:0000259" key="1">
    <source>
        <dbReference type="Pfam" id="PF01757"/>
    </source>
</evidence>
<dbReference type="GeneID" id="97179728"/>
<dbReference type="AlphaFoldDB" id="A0A2X2LI18"/>
<dbReference type="Proteomes" id="UP000251241">
    <property type="component" value="Unassembled WGS sequence"/>
</dbReference>
<dbReference type="PANTHER" id="PTHR23028:SF134">
    <property type="entry name" value="PUTATIVE (AFU_ORTHOLOGUE AFUA_4G08520)-RELATED"/>
    <property type="match status" value="1"/>
</dbReference>
<evidence type="ECO:0000313" key="2">
    <source>
        <dbReference type="EMBL" id="SPZ92899.1"/>
    </source>
</evidence>
<proteinExistence type="predicted"/>
<name>A0A2X2LI18_SPHMU</name>
<dbReference type="GO" id="GO:0016747">
    <property type="term" value="F:acyltransferase activity, transferring groups other than amino-acyl groups"/>
    <property type="evidence" value="ECO:0007669"/>
    <property type="project" value="InterPro"/>
</dbReference>
<sequence length="353" mass="40276">MVHQTKKHFELLDAMRGVAAIAVVLFHFMEIAQPDYRNSFIPHSYLAVDFFFCLSGFVIAYAYDQKLAAIGLKRFFLLRLLRLHPLVIIGTLIGLFAFIYDPFSSLSGSFSVLQKMGMFISGITLIPYPVVPERYFNLFHLNPPTWSLFWEYIANIAYALVLVRIPKKFLWGIVLLGAAALCAESFRSGYLAVGFGADNFWAGGIRLWFSFSMGLLIFRSNWTISNKLPFFGVLGLLAAVFFIPFSEAYGKYIDPIVVIFYFPLLLLLGIGGQPVFGGVKKLCKFLGDISYPLYIIHYPFIWIFMSYVELNHPSNKQMAVIIVIGMLLLIFLSLLVFNYLDEPIRKYYGRKLK</sequence>
<organism evidence="2 3">
    <name type="scientific">Sphingobacterium multivorum</name>
    <dbReference type="NCBI Taxonomy" id="28454"/>
    <lineage>
        <taxon>Bacteria</taxon>
        <taxon>Pseudomonadati</taxon>
        <taxon>Bacteroidota</taxon>
        <taxon>Sphingobacteriia</taxon>
        <taxon>Sphingobacteriales</taxon>
        <taxon>Sphingobacteriaceae</taxon>
        <taxon>Sphingobacterium</taxon>
    </lineage>
</organism>
<protein>
    <submittedName>
        <fullName evidence="2">Uncharacterized protein conserved in bacteria</fullName>
    </submittedName>
</protein>
<dbReference type="PANTHER" id="PTHR23028">
    <property type="entry name" value="ACETYLTRANSFERASE"/>
    <property type="match status" value="1"/>
</dbReference>
<dbReference type="RefSeq" id="WP_112376077.1">
    <property type="nucleotide sequence ID" value="NZ_CP069793.1"/>
</dbReference>
<feature type="domain" description="Acyltransferase 3" evidence="1">
    <location>
        <begin position="12"/>
        <end position="336"/>
    </location>
</feature>
<dbReference type="Pfam" id="PF01757">
    <property type="entry name" value="Acyl_transf_3"/>
    <property type="match status" value="1"/>
</dbReference>